<organism evidence="1">
    <name type="scientific">Cacopsylla melanoneura</name>
    <dbReference type="NCBI Taxonomy" id="428564"/>
    <lineage>
        <taxon>Eukaryota</taxon>
        <taxon>Metazoa</taxon>
        <taxon>Ecdysozoa</taxon>
        <taxon>Arthropoda</taxon>
        <taxon>Hexapoda</taxon>
        <taxon>Insecta</taxon>
        <taxon>Pterygota</taxon>
        <taxon>Neoptera</taxon>
        <taxon>Paraneoptera</taxon>
        <taxon>Hemiptera</taxon>
        <taxon>Sternorrhyncha</taxon>
        <taxon>Psylloidea</taxon>
        <taxon>Psyllidae</taxon>
        <taxon>Psyllinae</taxon>
        <taxon>Cacopsylla</taxon>
    </lineage>
</organism>
<accession>A0A8D8RUI7</accession>
<reference evidence="1" key="1">
    <citation type="submission" date="2021-05" db="EMBL/GenBank/DDBJ databases">
        <authorList>
            <person name="Alioto T."/>
            <person name="Alioto T."/>
            <person name="Gomez Garrido J."/>
        </authorList>
    </citation>
    <scope>NUCLEOTIDE SEQUENCE</scope>
</reference>
<proteinExistence type="predicted"/>
<sequence length="132" mass="15381">MYVLIQYRMLIYIMACKKVFLIKGQTEFHCEARELRSLATCFVITSSSASIHLTLGENDQHSCHLMFDRENGNTRSFIDPEFPDTERIRKAKNKRLPNRSGNEHFLSSWQEIKPAPLIPEDLTTVLYNEDKT</sequence>
<name>A0A8D8RUI7_9HEMI</name>
<evidence type="ECO:0000313" key="1">
    <source>
        <dbReference type="EMBL" id="CAG6655169.1"/>
    </source>
</evidence>
<dbReference type="AlphaFoldDB" id="A0A8D8RUI7"/>
<protein>
    <submittedName>
        <fullName evidence="1">Uncharacterized protein</fullName>
    </submittedName>
</protein>
<dbReference type="EMBL" id="HBUF01180383">
    <property type="protein sequence ID" value="CAG6655169.1"/>
    <property type="molecule type" value="Transcribed_RNA"/>
</dbReference>